<protein>
    <submittedName>
        <fullName evidence="2">Uncharacterized protein</fullName>
    </submittedName>
</protein>
<feature type="transmembrane region" description="Helical" evidence="1">
    <location>
        <begin position="12"/>
        <end position="33"/>
    </location>
</feature>
<comment type="caution">
    <text evidence="2">The sequence shown here is derived from an EMBL/GenBank/DDBJ whole genome shotgun (WGS) entry which is preliminary data.</text>
</comment>
<sequence>MSLHTERCSNLLSFSSVAFSFRLLSVFLLFSLFNLRVSLLLCLCSSSAV</sequence>
<evidence type="ECO:0000313" key="3">
    <source>
        <dbReference type="Proteomes" id="UP000290289"/>
    </source>
</evidence>
<reference evidence="2 3" key="1">
    <citation type="submission" date="2018-10" db="EMBL/GenBank/DDBJ databases">
        <title>A high-quality apple genome assembly.</title>
        <authorList>
            <person name="Hu J."/>
        </authorList>
    </citation>
    <scope>NUCLEOTIDE SEQUENCE [LARGE SCALE GENOMIC DNA]</scope>
    <source>
        <strain evidence="3">cv. HFTH1</strain>
        <tissue evidence="2">Young leaf</tissue>
    </source>
</reference>
<proteinExistence type="predicted"/>
<gene>
    <name evidence="2" type="ORF">DVH24_029504</name>
</gene>
<name>A0A498I0Y2_MALDO</name>
<keyword evidence="1" id="KW-0812">Transmembrane</keyword>
<dbReference type="Proteomes" id="UP000290289">
    <property type="component" value="Chromosome 15"/>
</dbReference>
<keyword evidence="1" id="KW-0472">Membrane</keyword>
<dbReference type="AlphaFoldDB" id="A0A498I0Y2"/>
<evidence type="ECO:0000313" key="2">
    <source>
        <dbReference type="EMBL" id="RXH74783.1"/>
    </source>
</evidence>
<keyword evidence="1" id="KW-1133">Transmembrane helix</keyword>
<dbReference type="EMBL" id="RDQH01000341">
    <property type="protein sequence ID" value="RXH74783.1"/>
    <property type="molecule type" value="Genomic_DNA"/>
</dbReference>
<keyword evidence="3" id="KW-1185">Reference proteome</keyword>
<accession>A0A498I0Y2</accession>
<evidence type="ECO:0000256" key="1">
    <source>
        <dbReference type="SAM" id="Phobius"/>
    </source>
</evidence>
<organism evidence="2 3">
    <name type="scientific">Malus domestica</name>
    <name type="common">Apple</name>
    <name type="synonym">Pyrus malus</name>
    <dbReference type="NCBI Taxonomy" id="3750"/>
    <lineage>
        <taxon>Eukaryota</taxon>
        <taxon>Viridiplantae</taxon>
        <taxon>Streptophyta</taxon>
        <taxon>Embryophyta</taxon>
        <taxon>Tracheophyta</taxon>
        <taxon>Spermatophyta</taxon>
        <taxon>Magnoliopsida</taxon>
        <taxon>eudicotyledons</taxon>
        <taxon>Gunneridae</taxon>
        <taxon>Pentapetalae</taxon>
        <taxon>rosids</taxon>
        <taxon>fabids</taxon>
        <taxon>Rosales</taxon>
        <taxon>Rosaceae</taxon>
        <taxon>Amygdaloideae</taxon>
        <taxon>Maleae</taxon>
        <taxon>Malus</taxon>
    </lineage>
</organism>